<dbReference type="InterPro" id="IPR054098">
    <property type="entry name" value="NGO1945-like_C"/>
</dbReference>
<dbReference type="InterPro" id="IPR044922">
    <property type="entry name" value="DUF2063_N_sf"/>
</dbReference>
<dbReference type="Gene3D" id="1.10.150.690">
    <property type="entry name" value="DUF2063"/>
    <property type="match status" value="1"/>
</dbReference>
<dbReference type="EMBL" id="CP000383">
    <property type="protein sequence ID" value="ABG60333.1"/>
    <property type="molecule type" value="Genomic_DNA"/>
</dbReference>
<gene>
    <name evidence="3" type="ordered locus">CHU_3093</name>
</gene>
<keyword evidence="4" id="KW-1185">Reference proteome</keyword>
<evidence type="ECO:0000259" key="2">
    <source>
        <dbReference type="Pfam" id="PF22106"/>
    </source>
</evidence>
<dbReference type="InterPro" id="IPR018640">
    <property type="entry name" value="DUF2063"/>
</dbReference>
<sequence length="249" mass="28930">MAYNDSTKQYQRMLASYTRTGIETAIPGTKEEGIMRYRTMIYTIVNESLSTSYPLTRQLLTAQEWDDTVHRYFSTHACTSPYLWRMPLEFYEYIQEEQSALLIKYPCLSDLLLFEWVEIEVFMMEDEEVLHKTEGAVETDALVLNPACAVQYFQYPVYAKRAAEITPADAAHYFMLTHRNPETGNVAFLEIAPMFARMFEWLTEEAMSVDQLISRFTEESQLALAADSRINIVSFFKNCLSKRIILGFN</sequence>
<evidence type="ECO:0000259" key="1">
    <source>
        <dbReference type="Pfam" id="PF09836"/>
    </source>
</evidence>
<organism evidence="3 4">
    <name type="scientific">Cytophaga hutchinsonii (strain ATCC 33406 / DSM 1761 / CIP 103989 / NBRC 15051 / NCIMB 9469 / D465)</name>
    <dbReference type="NCBI Taxonomy" id="269798"/>
    <lineage>
        <taxon>Bacteria</taxon>
        <taxon>Pseudomonadati</taxon>
        <taxon>Bacteroidota</taxon>
        <taxon>Cytophagia</taxon>
        <taxon>Cytophagales</taxon>
        <taxon>Cytophagaceae</taxon>
        <taxon>Cytophaga</taxon>
    </lineage>
</organism>
<dbReference type="Gene3D" id="3.90.930.50">
    <property type="match status" value="1"/>
</dbReference>
<dbReference type="OrthoDB" id="4146344at2"/>
<protein>
    <submittedName>
        <fullName evidence="3">Uncharacterized protein</fullName>
    </submittedName>
</protein>
<reference evidence="3 4" key="1">
    <citation type="journal article" date="2007" name="Appl. Environ. Microbiol.">
        <title>Genome sequence of the cellulolytic gliding bacterium Cytophaga hutchinsonii.</title>
        <authorList>
            <person name="Xie G."/>
            <person name="Bruce D.C."/>
            <person name="Challacombe J.F."/>
            <person name="Chertkov O."/>
            <person name="Detter J.C."/>
            <person name="Gilna P."/>
            <person name="Han C.S."/>
            <person name="Lucas S."/>
            <person name="Misra M."/>
            <person name="Myers G.L."/>
            <person name="Richardson P."/>
            <person name="Tapia R."/>
            <person name="Thayer N."/>
            <person name="Thompson L.S."/>
            <person name="Brettin T.S."/>
            <person name="Henrissat B."/>
            <person name="Wilson D.B."/>
            <person name="McBride M.J."/>
        </authorList>
    </citation>
    <scope>NUCLEOTIDE SEQUENCE [LARGE SCALE GENOMIC DNA]</scope>
    <source>
        <strain evidence="4">ATCC 33406 / DSM 1761 / CIP 103989 / NBRC 15051 / NCIMB 9469 / D465</strain>
    </source>
</reference>
<dbReference type="AlphaFoldDB" id="A0A6N4SV12"/>
<dbReference type="Pfam" id="PF22106">
    <property type="entry name" value="NGO1945_C"/>
    <property type="match status" value="1"/>
</dbReference>
<evidence type="ECO:0000313" key="3">
    <source>
        <dbReference type="EMBL" id="ABG60333.1"/>
    </source>
</evidence>
<evidence type="ECO:0000313" key="4">
    <source>
        <dbReference type="Proteomes" id="UP000001822"/>
    </source>
</evidence>
<dbReference type="Proteomes" id="UP000001822">
    <property type="component" value="Chromosome"/>
</dbReference>
<dbReference type="Pfam" id="PF09836">
    <property type="entry name" value="DUF2063"/>
    <property type="match status" value="1"/>
</dbReference>
<feature type="domain" description="NGO1945-like C-terminal" evidence="2">
    <location>
        <begin position="145"/>
        <end position="223"/>
    </location>
</feature>
<name>A0A6N4SV12_CYTH3</name>
<feature type="domain" description="Putative DNA-binding" evidence="1">
    <location>
        <begin position="9"/>
        <end position="94"/>
    </location>
</feature>
<accession>A0A6N4SV12</accession>
<dbReference type="KEGG" id="chu:CHU_3093"/>
<proteinExistence type="predicted"/>
<dbReference type="RefSeq" id="WP_011586442.1">
    <property type="nucleotide sequence ID" value="NC_008255.1"/>
</dbReference>